<gene>
    <name evidence="2" type="primary">COMD2</name>
</gene>
<protein>
    <submittedName>
        <fullName evidence="2">COMM domain-containing protein 2</fullName>
    </submittedName>
</protein>
<name>A0A034WST0_BACDO</name>
<evidence type="ECO:0000313" key="2">
    <source>
        <dbReference type="EMBL" id="JAC57407.1"/>
    </source>
</evidence>
<dbReference type="InterPro" id="IPR037354">
    <property type="entry name" value="Commd2"/>
</dbReference>
<evidence type="ECO:0000259" key="1">
    <source>
        <dbReference type="PROSITE" id="PS51269"/>
    </source>
</evidence>
<dbReference type="PANTHER" id="PTHR15857:SF0">
    <property type="entry name" value="COMM DOMAIN-CONTAINING PROTEIN 2"/>
    <property type="match status" value="1"/>
</dbReference>
<organism evidence="2">
    <name type="scientific">Bactrocera dorsalis</name>
    <name type="common">Oriental fruit fly</name>
    <name type="synonym">Dacus dorsalis</name>
    <dbReference type="NCBI Taxonomy" id="27457"/>
    <lineage>
        <taxon>Eukaryota</taxon>
        <taxon>Metazoa</taxon>
        <taxon>Ecdysozoa</taxon>
        <taxon>Arthropoda</taxon>
        <taxon>Hexapoda</taxon>
        <taxon>Insecta</taxon>
        <taxon>Pterygota</taxon>
        <taxon>Neoptera</taxon>
        <taxon>Endopterygota</taxon>
        <taxon>Diptera</taxon>
        <taxon>Brachycera</taxon>
        <taxon>Muscomorpha</taxon>
        <taxon>Tephritoidea</taxon>
        <taxon>Tephritidae</taxon>
        <taxon>Bactrocera</taxon>
        <taxon>Bactrocera</taxon>
    </lineage>
</organism>
<feature type="domain" description="COMM" evidence="1">
    <location>
        <begin position="123"/>
        <end position="211"/>
    </location>
</feature>
<accession>A0A034WST0</accession>
<proteinExistence type="predicted"/>
<dbReference type="AlphaFoldDB" id="A0A034WST0"/>
<dbReference type="Pfam" id="PF07258">
    <property type="entry name" value="COMM_domain"/>
    <property type="match status" value="1"/>
</dbReference>
<sequence length="220" mass="25419">MLLNLKTDQRRHLELLRHRGSEDVVELCKAAFEYLYLGPNTQRYQHLAQKYSTDTGVVQSAVEALIALLINATKGNASEFDLQSLQQEEGYSNDVMQVLSQFVSSKRHFIEGSIKSANIRAYRLVNIEWRLEVRLATRSLLRQSSIRVTMKLYLHTEPKNENRDLLEDGDQAIHSDERRNRKDLLVQTDLSSLVHMIQVLETALYESKSRRIRNIVSGIH</sequence>
<dbReference type="PROSITE" id="PS51269">
    <property type="entry name" value="COMM"/>
    <property type="match status" value="1"/>
</dbReference>
<dbReference type="PANTHER" id="PTHR15857">
    <property type="entry name" value="COMM DOMAIN CONTAINING PROTEIN 2"/>
    <property type="match status" value="1"/>
</dbReference>
<dbReference type="InterPro" id="IPR017920">
    <property type="entry name" value="COMM"/>
</dbReference>
<dbReference type="OrthoDB" id="10257479at2759"/>
<reference evidence="2" key="1">
    <citation type="journal article" date="2014" name="BMC Genomics">
        <title>Characterizing the developmental transcriptome of the oriental fruit fly, Bactrocera dorsalis (Diptera: Tephritidae) through comparative genomic analysis with Drosophila melanogaster utilizing modENCODE datasets.</title>
        <authorList>
            <person name="Geib S.M."/>
            <person name="Calla B."/>
            <person name="Hall B."/>
            <person name="Hou S."/>
            <person name="Manoukis N.C."/>
        </authorList>
    </citation>
    <scope>NUCLEOTIDE SEQUENCE</scope>
    <source>
        <strain evidence="2">Punador</strain>
    </source>
</reference>
<dbReference type="EMBL" id="GAKP01001545">
    <property type="protein sequence ID" value="JAC57407.1"/>
    <property type="molecule type" value="Transcribed_RNA"/>
</dbReference>
<dbReference type="Pfam" id="PF21672">
    <property type="entry name" value="COMM_HN"/>
    <property type="match status" value="1"/>
</dbReference>